<accession>A0A4Y2Q4I1</accession>
<sequence length="109" mass="12729">MPISQRSVSTSELIRDFKSELIRQLFLRFGIWKPSSRLLNRFFTALLFLNSTFRFYPLLQGVEHRLPFTPLDNRTPGRSTTNLPCFQRSNPTVGKVLEFPHHRSYTGVT</sequence>
<reference evidence="1 2" key="1">
    <citation type="journal article" date="2019" name="Sci. Rep.">
        <title>Orb-weaving spider Araneus ventricosus genome elucidates the spidroin gene catalogue.</title>
        <authorList>
            <person name="Kono N."/>
            <person name="Nakamura H."/>
            <person name="Ohtoshi R."/>
            <person name="Moran D.A.P."/>
            <person name="Shinohara A."/>
            <person name="Yoshida Y."/>
            <person name="Fujiwara M."/>
            <person name="Mori M."/>
            <person name="Tomita M."/>
            <person name="Arakawa K."/>
        </authorList>
    </citation>
    <scope>NUCLEOTIDE SEQUENCE [LARGE SCALE GENOMIC DNA]</scope>
</reference>
<organism evidence="1 2">
    <name type="scientific">Araneus ventricosus</name>
    <name type="common">Orbweaver spider</name>
    <name type="synonym">Epeira ventricosa</name>
    <dbReference type="NCBI Taxonomy" id="182803"/>
    <lineage>
        <taxon>Eukaryota</taxon>
        <taxon>Metazoa</taxon>
        <taxon>Ecdysozoa</taxon>
        <taxon>Arthropoda</taxon>
        <taxon>Chelicerata</taxon>
        <taxon>Arachnida</taxon>
        <taxon>Araneae</taxon>
        <taxon>Araneomorphae</taxon>
        <taxon>Entelegynae</taxon>
        <taxon>Araneoidea</taxon>
        <taxon>Araneidae</taxon>
        <taxon>Araneus</taxon>
    </lineage>
</organism>
<dbReference type="AlphaFoldDB" id="A0A4Y2Q4I1"/>
<comment type="caution">
    <text evidence="1">The sequence shown here is derived from an EMBL/GenBank/DDBJ whole genome shotgun (WGS) entry which is preliminary data.</text>
</comment>
<dbReference type="Proteomes" id="UP000499080">
    <property type="component" value="Unassembled WGS sequence"/>
</dbReference>
<evidence type="ECO:0000313" key="1">
    <source>
        <dbReference type="EMBL" id="GBN58324.1"/>
    </source>
</evidence>
<protein>
    <submittedName>
        <fullName evidence="1">Uncharacterized protein</fullName>
    </submittedName>
</protein>
<proteinExistence type="predicted"/>
<evidence type="ECO:0000313" key="2">
    <source>
        <dbReference type="Proteomes" id="UP000499080"/>
    </source>
</evidence>
<keyword evidence="2" id="KW-1185">Reference proteome</keyword>
<dbReference type="EMBL" id="BGPR01136644">
    <property type="protein sequence ID" value="GBN58324.1"/>
    <property type="molecule type" value="Genomic_DNA"/>
</dbReference>
<name>A0A4Y2Q4I1_ARAVE</name>
<gene>
    <name evidence="1" type="ORF">AVEN_145549_1</name>
</gene>